<evidence type="ECO:0000313" key="2">
    <source>
        <dbReference type="EMBL" id="EIM05630.1"/>
    </source>
</evidence>
<evidence type="ECO:0000259" key="1">
    <source>
        <dbReference type="Pfam" id="PF08443"/>
    </source>
</evidence>
<dbReference type="RefSeq" id="WP_006830953.1">
    <property type="nucleotide sequence ID" value="NZ_AJYB01000059.1"/>
</dbReference>
<dbReference type="GO" id="GO:0009432">
    <property type="term" value="P:SOS response"/>
    <property type="evidence" value="ECO:0007669"/>
    <property type="project" value="TreeGrafter"/>
</dbReference>
<organism evidence="2 3">
    <name type="scientific">Planococcus antarcticus DSM 14505</name>
    <dbReference type="NCBI Taxonomy" id="1185653"/>
    <lineage>
        <taxon>Bacteria</taxon>
        <taxon>Bacillati</taxon>
        <taxon>Bacillota</taxon>
        <taxon>Bacilli</taxon>
        <taxon>Bacillales</taxon>
        <taxon>Caryophanaceae</taxon>
        <taxon>Planococcus</taxon>
    </lineage>
</organism>
<dbReference type="Pfam" id="PF08443">
    <property type="entry name" value="RimK"/>
    <property type="match status" value="1"/>
</dbReference>
<dbReference type="PANTHER" id="PTHR21621:SF0">
    <property type="entry name" value="BETA-CITRYLGLUTAMATE SYNTHASE B-RELATED"/>
    <property type="match status" value="1"/>
</dbReference>
<gene>
    <name evidence="2" type="ORF">A1A1_14979</name>
</gene>
<dbReference type="PANTHER" id="PTHR21621">
    <property type="entry name" value="RIBOSOMAL PROTEIN S6 MODIFICATION PROTEIN"/>
    <property type="match status" value="1"/>
</dbReference>
<comment type="caution">
    <text evidence="2">The sequence shown here is derived from an EMBL/GenBank/DDBJ whole genome shotgun (WGS) entry which is preliminary data.</text>
</comment>
<sequence length="265" mass="30178">MKLLYETVDARRNLGFIEELQHFGDFELIEWDDWSEGGLGLLVDKLAGDTVLFRARRPEVARHLEDHGIRLVNRAEVNRIANDKWQSYQLFLLLDVPTLPTYREATEFPCIVKTTNGHGGSEVWLVDAAEEIPDTSSPLIFQPVVQHQADVRAYVIGTEVVGAVKRSSSDSFKANYSLGGNIEKLIPTAAQEKDILRIARALTSDYIGIDFLLLEDGRHLFNEIEDPVGARSFYETHQENIAKLLAEHMRKLEKHAPFRREDRPK</sequence>
<dbReference type="SUPFAM" id="SSF56059">
    <property type="entry name" value="Glutathione synthetase ATP-binding domain-like"/>
    <property type="match status" value="1"/>
</dbReference>
<dbReference type="Proteomes" id="UP000004725">
    <property type="component" value="Unassembled WGS sequence"/>
</dbReference>
<protein>
    <submittedName>
        <fullName evidence="2">RimK domain-containing protein ATP-grasp</fullName>
    </submittedName>
</protein>
<dbReference type="GO" id="GO:0018169">
    <property type="term" value="F:ribosomal S6-glutamic acid ligase activity"/>
    <property type="evidence" value="ECO:0007669"/>
    <property type="project" value="TreeGrafter"/>
</dbReference>
<name>A0AA87IIN1_9BACL</name>
<feature type="domain" description="ATP-grasp fold RimK-type" evidence="1">
    <location>
        <begin position="106"/>
        <end position="247"/>
    </location>
</feature>
<accession>A0AA87IIN1</accession>
<evidence type="ECO:0000313" key="3">
    <source>
        <dbReference type="Proteomes" id="UP000004725"/>
    </source>
</evidence>
<dbReference type="EMBL" id="AJYB01000059">
    <property type="protein sequence ID" value="EIM05630.1"/>
    <property type="molecule type" value="Genomic_DNA"/>
</dbReference>
<reference evidence="2 3" key="1">
    <citation type="journal article" date="2012" name="J. Bacteriol.">
        <title>Genome Sequence of the Antarctic Psychrophile Bacterium Planococcus antarcticus DSM 14505.</title>
        <authorList>
            <person name="Margolles A."/>
            <person name="Gueimonde M."/>
            <person name="Sanchez B."/>
        </authorList>
    </citation>
    <scope>NUCLEOTIDE SEQUENCE [LARGE SCALE GENOMIC DNA]</scope>
    <source>
        <strain evidence="2 3">DSM 14505</strain>
    </source>
</reference>
<dbReference type="AlphaFoldDB" id="A0AA87IIN1"/>
<dbReference type="Gene3D" id="3.30.470.20">
    <property type="entry name" value="ATP-grasp fold, B domain"/>
    <property type="match status" value="1"/>
</dbReference>
<proteinExistence type="predicted"/>
<dbReference type="InterPro" id="IPR013651">
    <property type="entry name" value="ATP-grasp_RimK-type"/>
</dbReference>
<dbReference type="GO" id="GO:0005737">
    <property type="term" value="C:cytoplasm"/>
    <property type="evidence" value="ECO:0007669"/>
    <property type="project" value="TreeGrafter"/>
</dbReference>